<organism evidence="1 2">
    <name type="scientific">Fusarium gaditjirri</name>
    <dbReference type="NCBI Taxonomy" id="282569"/>
    <lineage>
        <taxon>Eukaryota</taxon>
        <taxon>Fungi</taxon>
        <taxon>Dikarya</taxon>
        <taxon>Ascomycota</taxon>
        <taxon>Pezizomycotina</taxon>
        <taxon>Sordariomycetes</taxon>
        <taxon>Hypocreomycetidae</taxon>
        <taxon>Hypocreales</taxon>
        <taxon>Nectriaceae</taxon>
        <taxon>Fusarium</taxon>
        <taxon>Fusarium nisikadoi species complex</taxon>
    </lineage>
</organism>
<gene>
    <name evidence="1" type="ORF">FGADI_8775</name>
</gene>
<dbReference type="AlphaFoldDB" id="A0A8H4WTI4"/>
<reference evidence="1" key="1">
    <citation type="journal article" date="2020" name="BMC Genomics">
        <title>Correction to: Identification and distribution of gene clusters required for synthesis of sphingolipid metabolism inhibitors in diverse species of the filamentous fungus Fusarium.</title>
        <authorList>
            <person name="Kim H.S."/>
            <person name="Lohmar J.M."/>
            <person name="Busman M."/>
            <person name="Brown D.W."/>
            <person name="Naumann T.A."/>
            <person name="Divon H.H."/>
            <person name="Lysoe E."/>
            <person name="Uhlig S."/>
            <person name="Proctor R.H."/>
        </authorList>
    </citation>
    <scope>NUCLEOTIDE SEQUENCE</scope>
    <source>
        <strain evidence="1">NRRL 45417</strain>
    </source>
</reference>
<dbReference type="OrthoDB" id="5090029at2759"/>
<protein>
    <submittedName>
        <fullName evidence="1">Uncharacterized protein</fullName>
    </submittedName>
</protein>
<dbReference type="Proteomes" id="UP000604273">
    <property type="component" value="Unassembled WGS sequence"/>
</dbReference>
<evidence type="ECO:0000313" key="1">
    <source>
        <dbReference type="EMBL" id="KAF4949712.1"/>
    </source>
</evidence>
<accession>A0A8H4WTI4</accession>
<proteinExistence type="predicted"/>
<sequence>MSLGGNWAGFRFYADTEKTEFSPLCWEEVEPLIGMRFPLGLCTGLLRPAVGTKHEDLTATLQGEFLPALIMSAKRHLPGVTCDRLIGPDDRNAVILNFNASSSRRILLASRGT</sequence>
<evidence type="ECO:0000313" key="2">
    <source>
        <dbReference type="Proteomes" id="UP000604273"/>
    </source>
</evidence>
<dbReference type="EMBL" id="JABFAI010000232">
    <property type="protein sequence ID" value="KAF4949712.1"/>
    <property type="molecule type" value="Genomic_DNA"/>
</dbReference>
<keyword evidence="2" id="KW-1185">Reference proteome</keyword>
<reference evidence="1" key="2">
    <citation type="submission" date="2020-05" db="EMBL/GenBank/DDBJ databases">
        <authorList>
            <person name="Kim H.-S."/>
            <person name="Proctor R.H."/>
            <person name="Brown D.W."/>
        </authorList>
    </citation>
    <scope>NUCLEOTIDE SEQUENCE</scope>
    <source>
        <strain evidence="1">NRRL 45417</strain>
    </source>
</reference>
<name>A0A8H4WTI4_9HYPO</name>
<comment type="caution">
    <text evidence="1">The sequence shown here is derived from an EMBL/GenBank/DDBJ whole genome shotgun (WGS) entry which is preliminary data.</text>
</comment>